<dbReference type="AlphaFoldDB" id="A0A6M4AVE4"/>
<proteinExistence type="predicted"/>
<dbReference type="EMBL" id="CP053015">
    <property type="protein sequence ID" value="QJQ32029.1"/>
    <property type="molecule type" value="Genomic_DNA"/>
</dbReference>
<organism evidence="2 3">
    <name type="scientific">Sphingomonas lacunae</name>
    <dbReference type="NCBI Taxonomy" id="2698828"/>
    <lineage>
        <taxon>Bacteria</taxon>
        <taxon>Pseudomonadati</taxon>
        <taxon>Pseudomonadota</taxon>
        <taxon>Alphaproteobacteria</taxon>
        <taxon>Sphingomonadales</taxon>
        <taxon>Sphingomonadaceae</taxon>
        <taxon>Sphingomonas</taxon>
    </lineage>
</organism>
<evidence type="ECO:0000256" key="1">
    <source>
        <dbReference type="SAM" id="MobiDB-lite"/>
    </source>
</evidence>
<dbReference type="KEGG" id="slan:GV829_05805"/>
<dbReference type="RefSeq" id="WP_169944812.1">
    <property type="nucleotide sequence ID" value="NZ_CP053015.1"/>
</dbReference>
<accession>A0A6M4AVE4</accession>
<protein>
    <submittedName>
        <fullName evidence="2">Uncharacterized protein</fullName>
    </submittedName>
</protein>
<dbReference type="Proteomes" id="UP000503018">
    <property type="component" value="Chromosome"/>
</dbReference>
<evidence type="ECO:0000313" key="3">
    <source>
        <dbReference type="Proteomes" id="UP000503018"/>
    </source>
</evidence>
<keyword evidence="3" id="KW-1185">Reference proteome</keyword>
<feature type="region of interest" description="Disordered" evidence="1">
    <location>
        <begin position="1"/>
        <end position="27"/>
    </location>
</feature>
<name>A0A6M4AVE4_9SPHN</name>
<evidence type="ECO:0000313" key="2">
    <source>
        <dbReference type="EMBL" id="QJQ32029.1"/>
    </source>
</evidence>
<reference evidence="2 3" key="1">
    <citation type="submission" date="2020-01" db="EMBL/GenBank/DDBJ databases">
        <title>Sphingomonas sp. strain CSW-10.</title>
        <authorList>
            <person name="Chen W.-M."/>
        </authorList>
    </citation>
    <scope>NUCLEOTIDE SEQUENCE [LARGE SCALE GENOMIC DNA]</scope>
    <source>
        <strain evidence="2 3">CSW-10</strain>
    </source>
</reference>
<sequence length="96" mass="9471">MTGGGGRVPPDGGGIIPSGGPCTGAGTGDGFGKAGAAAIAPETGPVAIPKITATQVNRASLLVACQVCFMVRLLIRRHMFLSGHLAMAGDSVAARR</sequence>
<gene>
    <name evidence="2" type="ORF">GV829_05805</name>
</gene>